<dbReference type="Proteomes" id="UP000001520">
    <property type="component" value="Chromosome"/>
</dbReference>
<dbReference type="OrthoDB" id="9773088at2"/>
<dbReference type="HOGENOM" id="CLU_427412_0_0_0"/>
<proteinExistence type="predicted"/>
<dbReference type="PANTHER" id="PTHR43384">
    <property type="entry name" value="SEPTUM SITE-DETERMINING PROTEIN MIND HOMOLOG, CHLOROPLASTIC-RELATED"/>
    <property type="match status" value="1"/>
</dbReference>
<dbReference type="RefSeq" id="WP_013006970.1">
    <property type="nucleotide sequence ID" value="NC_013939.1"/>
</dbReference>
<dbReference type="STRING" id="639282.DEFDS_0211"/>
<evidence type="ECO:0000313" key="7">
    <source>
        <dbReference type="Proteomes" id="UP000001520"/>
    </source>
</evidence>
<evidence type="ECO:0000256" key="1">
    <source>
        <dbReference type="ARBA" id="ARBA00022741"/>
    </source>
</evidence>
<dbReference type="PANTHER" id="PTHR43384:SF4">
    <property type="entry name" value="CELLULOSE BIOSYNTHESIS PROTEIN BCSQ-RELATED"/>
    <property type="match status" value="1"/>
</dbReference>
<feature type="domain" description="PilZ" evidence="3">
    <location>
        <begin position="425"/>
        <end position="521"/>
    </location>
</feature>
<dbReference type="Pfam" id="PF14332">
    <property type="entry name" value="DUF4388"/>
    <property type="match status" value="1"/>
</dbReference>
<dbReference type="SUPFAM" id="SSF52540">
    <property type="entry name" value="P-loop containing nucleoside triphosphate hydrolases"/>
    <property type="match status" value="1"/>
</dbReference>
<evidence type="ECO:0000259" key="3">
    <source>
        <dbReference type="Pfam" id="PF07238"/>
    </source>
</evidence>
<evidence type="ECO:0000313" key="6">
    <source>
        <dbReference type="EMBL" id="BAI79722.1"/>
    </source>
</evidence>
<evidence type="ECO:0000256" key="2">
    <source>
        <dbReference type="ARBA" id="ARBA00022840"/>
    </source>
</evidence>
<dbReference type="GO" id="GO:0016887">
    <property type="term" value="F:ATP hydrolysis activity"/>
    <property type="evidence" value="ECO:0007669"/>
    <property type="project" value="TreeGrafter"/>
</dbReference>
<name>D3PAU9_DEFDS</name>
<evidence type="ECO:0000259" key="4">
    <source>
        <dbReference type="Pfam" id="PF13614"/>
    </source>
</evidence>
<gene>
    <name evidence="6" type="ordered locus">DEFDS_0211</name>
</gene>
<dbReference type="KEGG" id="ddf:DEFDS_0211"/>
<dbReference type="CDD" id="cd02038">
    <property type="entry name" value="FlhG-like"/>
    <property type="match status" value="1"/>
</dbReference>
<dbReference type="Pfam" id="PF13614">
    <property type="entry name" value="AAA_31"/>
    <property type="match status" value="1"/>
</dbReference>
<keyword evidence="7" id="KW-1185">Reference proteome</keyword>
<dbReference type="InterPro" id="IPR033875">
    <property type="entry name" value="FlhG"/>
</dbReference>
<dbReference type="InterPro" id="IPR050625">
    <property type="entry name" value="ParA/MinD_ATPase"/>
</dbReference>
<keyword evidence="1" id="KW-0547">Nucleotide-binding</keyword>
<sequence>MEKTKVITVTSGKGGVGKSNFSLNLALSISKLGKKVALLDADLALGNADLLIGKKPEKTIADIVLNDFKIEDVLIEDKHYPNFALIPAGSGIFELTKLSGKKRNHLLGEIKRLRDRFEYLIIDTGAGISNEILSFVKLADEVVVVILPEVTSIKDSYSTLKILKEKNIVREFKILINRAKSKAQVHSVFEKFRDTVKKFLHLDINLLGFLPEDENFAESVNRQIPIITLYPNSPTSKLFKHYAEYFVNNSNLKGVEIDALFDDLIKESADKEFVSSKNEDKKEVGEAVESNFLDFYVAESEKKIGDILYQLNELNKIVKILKRKVKSEAVTDSYFENFYIGKELIFVENNIKHYTSKIVGYEFGKYLICTTNKDIDKLFEIYDYVTARYSYEDYIIEFKAKIYGELESVNLILITYPKDYLITKLRDSKRISVQIPCKIIYKKIKPLNGMIHDLSLNGALISTNYPCDIGDILELNFVLPNGKEIKNVKAIIRNIREKNRYGVSFDEIVGINKKRLEQFIESYRKLFSNQYLEDGRDKISGDLKDFSFFDLIQLTSSSAKDYVIEVYSDDVEGKIYIKNGEVIHATCNEKIGIDAFYELSLLKSGEFYMSEFMGDVDRTISEKTDVLLLNAAYYNDSGQKDGG</sequence>
<dbReference type="InterPro" id="IPR025497">
    <property type="entry name" value="PatA-like_N"/>
</dbReference>
<protein>
    <submittedName>
        <fullName evidence="6">Uncharacterized protein</fullName>
    </submittedName>
</protein>
<keyword evidence="2" id="KW-0067">ATP-binding</keyword>
<dbReference type="SUPFAM" id="SSF141371">
    <property type="entry name" value="PilZ domain-like"/>
    <property type="match status" value="1"/>
</dbReference>
<dbReference type="AlphaFoldDB" id="D3PAU9"/>
<dbReference type="InterPro" id="IPR027417">
    <property type="entry name" value="P-loop_NTPase"/>
</dbReference>
<feature type="domain" description="PatA-like N-terminal" evidence="5">
    <location>
        <begin position="540"/>
        <end position="636"/>
    </location>
</feature>
<dbReference type="Gene3D" id="3.40.50.300">
    <property type="entry name" value="P-loop containing nucleotide triphosphate hydrolases"/>
    <property type="match status" value="1"/>
</dbReference>
<dbReference type="EMBL" id="AP011529">
    <property type="protein sequence ID" value="BAI79722.1"/>
    <property type="molecule type" value="Genomic_DNA"/>
</dbReference>
<feature type="domain" description="AAA" evidence="4">
    <location>
        <begin position="4"/>
        <end position="155"/>
    </location>
</feature>
<reference evidence="6 7" key="1">
    <citation type="journal article" date="2010" name="DNA Res.">
        <title>Bacterial lifestyle in a deep-sea hydrothermal vent chimney revealed by the genome sequence of the thermophilic bacterium Deferribacter desulfuricans SSM1.</title>
        <authorList>
            <person name="Takaki Y."/>
            <person name="Shimamura S."/>
            <person name="Nakagawa S."/>
            <person name="Fukuhara Y."/>
            <person name="Horikawa H."/>
            <person name="Ankai A."/>
            <person name="Harada T."/>
            <person name="Hosoyama A."/>
            <person name="Oguchi A."/>
            <person name="Fukui S."/>
            <person name="Fujita N."/>
            <person name="Takami H."/>
            <person name="Takai K."/>
        </authorList>
    </citation>
    <scope>NUCLEOTIDE SEQUENCE [LARGE SCALE GENOMIC DNA]</scope>
    <source>
        <strain evidence="7">DSM 14783 / JCM 11476 / NBRC 101012 / SSM1</strain>
    </source>
</reference>
<dbReference type="GO" id="GO:0005524">
    <property type="term" value="F:ATP binding"/>
    <property type="evidence" value="ECO:0007669"/>
    <property type="project" value="UniProtKB-KW"/>
</dbReference>
<evidence type="ECO:0000259" key="5">
    <source>
        <dbReference type="Pfam" id="PF14332"/>
    </source>
</evidence>
<dbReference type="GO" id="GO:0035438">
    <property type="term" value="F:cyclic-di-GMP binding"/>
    <property type="evidence" value="ECO:0007669"/>
    <property type="project" value="InterPro"/>
</dbReference>
<dbReference type="Pfam" id="PF07238">
    <property type="entry name" value="PilZ"/>
    <property type="match status" value="1"/>
</dbReference>
<dbReference type="InterPro" id="IPR025669">
    <property type="entry name" value="AAA_dom"/>
</dbReference>
<dbReference type="GO" id="GO:0051782">
    <property type="term" value="P:negative regulation of cell division"/>
    <property type="evidence" value="ECO:0007669"/>
    <property type="project" value="TreeGrafter"/>
</dbReference>
<dbReference type="Gene3D" id="2.40.10.220">
    <property type="entry name" value="predicted glycosyltransferase like domains"/>
    <property type="match status" value="1"/>
</dbReference>
<dbReference type="GO" id="GO:0009898">
    <property type="term" value="C:cytoplasmic side of plasma membrane"/>
    <property type="evidence" value="ECO:0007669"/>
    <property type="project" value="TreeGrafter"/>
</dbReference>
<organism evidence="6 7">
    <name type="scientific">Deferribacter desulfuricans (strain DSM 14783 / JCM 11476 / NBRC 101012 / SSM1)</name>
    <dbReference type="NCBI Taxonomy" id="639282"/>
    <lineage>
        <taxon>Bacteria</taxon>
        <taxon>Pseudomonadati</taxon>
        <taxon>Deferribacterota</taxon>
        <taxon>Deferribacteres</taxon>
        <taxon>Deferribacterales</taxon>
        <taxon>Deferribacteraceae</taxon>
        <taxon>Deferribacter</taxon>
    </lineage>
</organism>
<dbReference type="eggNOG" id="COG0455">
    <property type="taxonomic scope" value="Bacteria"/>
</dbReference>
<dbReference type="InterPro" id="IPR009875">
    <property type="entry name" value="PilZ_domain"/>
</dbReference>
<dbReference type="GO" id="GO:0005829">
    <property type="term" value="C:cytosol"/>
    <property type="evidence" value="ECO:0007669"/>
    <property type="project" value="TreeGrafter"/>
</dbReference>
<accession>D3PAU9</accession>